<reference evidence="1 2" key="1">
    <citation type="journal article" date="2018" name="Cell">
        <title>The Chara Genome: Secondary Complexity and Implications for Plant Terrestrialization.</title>
        <authorList>
            <person name="Nishiyama T."/>
            <person name="Sakayama H."/>
            <person name="Vries J.D."/>
            <person name="Buschmann H."/>
            <person name="Saint-Marcoux D."/>
            <person name="Ullrich K.K."/>
            <person name="Haas F.B."/>
            <person name="Vanderstraeten L."/>
            <person name="Becker D."/>
            <person name="Lang D."/>
            <person name="Vosolsobe S."/>
            <person name="Rombauts S."/>
            <person name="Wilhelmsson P.K.I."/>
            <person name="Janitza P."/>
            <person name="Kern R."/>
            <person name="Heyl A."/>
            <person name="Rumpler F."/>
            <person name="Villalobos L.I.A.C."/>
            <person name="Clay J.M."/>
            <person name="Skokan R."/>
            <person name="Toyoda A."/>
            <person name="Suzuki Y."/>
            <person name="Kagoshima H."/>
            <person name="Schijlen E."/>
            <person name="Tajeshwar N."/>
            <person name="Catarino B."/>
            <person name="Hetherington A.J."/>
            <person name="Saltykova A."/>
            <person name="Bonnot C."/>
            <person name="Breuninger H."/>
            <person name="Symeonidi A."/>
            <person name="Radhakrishnan G.V."/>
            <person name="Van Nieuwerburgh F."/>
            <person name="Deforce D."/>
            <person name="Chang C."/>
            <person name="Karol K.G."/>
            <person name="Hedrich R."/>
            <person name="Ulvskov P."/>
            <person name="Glockner G."/>
            <person name="Delwiche C.F."/>
            <person name="Petrasek J."/>
            <person name="Van de Peer Y."/>
            <person name="Friml J."/>
            <person name="Beilby M."/>
            <person name="Dolan L."/>
            <person name="Kohara Y."/>
            <person name="Sugano S."/>
            <person name="Fujiyama A."/>
            <person name="Delaux P.-M."/>
            <person name="Quint M."/>
            <person name="TheiBen G."/>
            <person name="Hagemann M."/>
            <person name="Harholt J."/>
            <person name="Dunand C."/>
            <person name="Zachgo S."/>
            <person name="Langdale J."/>
            <person name="Maumus F."/>
            <person name="Straeten D.V.D."/>
            <person name="Gould S.B."/>
            <person name="Rensing S.A."/>
        </authorList>
    </citation>
    <scope>NUCLEOTIDE SEQUENCE [LARGE SCALE GENOMIC DNA]</scope>
    <source>
        <strain evidence="1 2">S276</strain>
    </source>
</reference>
<sequence>MDNGGRVPQATRRLSTSEKSMVASAVLAVCGYMETMKGLWRAGGRRRGRREAAIAQALANACTSSGLSNAPFLLSNAIIGAVLSRDTPRWWMKRRTGGTWRDLDIADDATEEYFHDKLRMSRAIFNDIVAAYSPFIEHRLTHYREPLQTYLIVAFALYRWATGETFESASSSFGIGRSSGVTAVMDVTNAILAAYPDKVTMPTGRRLLQVTRAFGVKGFPNCFGAIDCTHVYVDKPANAPSENYYDRKQ</sequence>
<proteinExistence type="predicted"/>
<gene>
    <name evidence="1" type="ORF">CBR_g19154</name>
</gene>
<dbReference type="Gramene" id="GBG74749">
    <property type="protein sequence ID" value="GBG74749"/>
    <property type="gene ID" value="CBR_g19154"/>
</dbReference>
<dbReference type="Proteomes" id="UP000265515">
    <property type="component" value="Unassembled WGS sequence"/>
</dbReference>
<dbReference type="STRING" id="69332.A0A388KXF7"/>
<comment type="caution">
    <text evidence="1">The sequence shown here is derived from an EMBL/GenBank/DDBJ whole genome shotgun (WGS) entry which is preliminary data.</text>
</comment>
<evidence type="ECO:0008006" key="3">
    <source>
        <dbReference type="Google" id="ProtNLM"/>
    </source>
</evidence>
<dbReference type="OrthoDB" id="2668416at2759"/>
<evidence type="ECO:0000313" key="1">
    <source>
        <dbReference type="EMBL" id="GBG74749.1"/>
    </source>
</evidence>
<evidence type="ECO:0000313" key="2">
    <source>
        <dbReference type="Proteomes" id="UP000265515"/>
    </source>
</evidence>
<accession>A0A388KXF7</accession>
<dbReference type="AlphaFoldDB" id="A0A388KXF7"/>
<dbReference type="EMBL" id="BFEA01000209">
    <property type="protein sequence ID" value="GBG74749.1"/>
    <property type="molecule type" value="Genomic_DNA"/>
</dbReference>
<protein>
    <recommendedName>
        <fullName evidence="3">DDE Tnp4 domain-containing protein</fullName>
    </recommendedName>
</protein>
<organism evidence="1 2">
    <name type="scientific">Chara braunii</name>
    <name type="common">Braun's stonewort</name>
    <dbReference type="NCBI Taxonomy" id="69332"/>
    <lineage>
        <taxon>Eukaryota</taxon>
        <taxon>Viridiplantae</taxon>
        <taxon>Streptophyta</taxon>
        <taxon>Charophyceae</taxon>
        <taxon>Charales</taxon>
        <taxon>Characeae</taxon>
        <taxon>Chara</taxon>
    </lineage>
</organism>
<name>A0A388KXF7_CHABU</name>
<keyword evidence="2" id="KW-1185">Reference proteome</keyword>